<evidence type="ECO:0000313" key="3">
    <source>
        <dbReference type="EMBL" id="KFD67887.1"/>
    </source>
</evidence>
<keyword evidence="1" id="KW-0732">Signal</keyword>
<evidence type="ECO:0000256" key="1">
    <source>
        <dbReference type="SAM" id="SignalP"/>
    </source>
</evidence>
<feature type="chain" id="PRO_5007379538" evidence="1">
    <location>
        <begin position="17"/>
        <end position="49"/>
    </location>
</feature>
<sequence>VLAFLCLPLWLLYICGRISEKTHSSLFYGLFLGKHHFHLESYGIRHRGL</sequence>
<proteinExistence type="predicted"/>
<name>A0A085NEJ1_9BILA</name>
<dbReference type="Proteomes" id="UP000030764">
    <property type="component" value="Unassembled WGS sequence"/>
</dbReference>
<accession>A0A085NEJ1</accession>
<organism evidence="3">
    <name type="scientific">Trichuris suis</name>
    <name type="common">pig whipworm</name>
    <dbReference type="NCBI Taxonomy" id="68888"/>
    <lineage>
        <taxon>Eukaryota</taxon>
        <taxon>Metazoa</taxon>
        <taxon>Ecdysozoa</taxon>
        <taxon>Nematoda</taxon>
        <taxon>Enoplea</taxon>
        <taxon>Dorylaimia</taxon>
        <taxon>Trichinellida</taxon>
        <taxon>Trichuridae</taxon>
        <taxon>Trichuris</taxon>
    </lineage>
</organism>
<keyword evidence="4" id="KW-1185">Reference proteome</keyword>
<feature type="signal peptide" evidence="1">
    <location>
        <begin position="1"/>
        <end position="16"/>
    </location>
</feature>
<dbReference type="Proteomes" id="UP000030758">
    <property type="component" value="Unassembled WGS sequence"/>
</dbReference>
<dbReference type="EMBL" id="KL363285">
    <property type="protein sequence ID" value="KFD48760.1"/>
    <property type="molecule type" value="Genomic_DNA"/>
</dbReference>
<protein>
    <submittedName>
        <fullName evidence="3">Uncharacterized protein</fullName>
    </submittedName>
</protein>
<evidence type="ECO:0000313" key="2">
    <source>
        <dbReference type="EMBL" id="KFD48760.1"/>
    </source>
</evidence>
<feature type="non-terminal residue" evidence="3">
    <location>
        <position position="1"/>
    </location>
</feature>
<dbReference type="EMBL" id="KL367510">
    <property type="protein sequence ID" value="KFD67887.1"/>
    <property type="molecule type" value="Genomic_DNA"/>
</dbReference>
<gene>
    <name evidence="2" type="ORF">M513_10390</name>
    <name evidence="3" type="ORF">M514_10390</name>
</gene>
<reference evidence="3 4" key="1">
    <citation type="journal article" date="2014" name="Nat. Genet.">
        <title>Genome and transcriptome of the porcine whipworm Trichuris suis.</title>
        <authorList>
            <person name="Jex A.R."/>
            <person name="Nejsum P."/>
            <person name="Schwarz E.M."/>
            <person name="Hu L."/>
            <person name="Young N.D."/>
            <person name="Hall R.S."/>
            <person name="Korhonen P.K."/>
            <person name="Liao S."/>
            <person name="Thamsborg S."/>
            <person name="Xia J."/>
            <person name="Xu P."/>
            <person name="Wang S."/>
            <person name="Scheerlinck J.P."/>
            <person name="Hofmann A."/>
            <person name="Sternberg P.W."/>
            <person name="Wang J."/>
            <person name="Gasser R.B."/>
        </authorList>
    </citation>
    <scope>NUCLEOTIDE SEQUENCE [LARGE SCALE GENOMIC DNA]</scope>
    <source>
        <strain evidence="3">DCEP-RM93F</strain>
        <strain evidence="2">DCEP-RM93M</strain>
    </source>
</reference>
<dbReference type="AlphaFoldDB" id="A0A085NEJ1"/>
<evidence type="ECO:0000313" key="4">
    <source>
        <dbReference type="Proteomes" id="UP000030764"/>
    </source>
</evidence>
<feature type="non-terminal residue" evidence="3">
    <location>
        <position position="49"/>
    </location>
</feature>